<accession>A0A4U0WVG2</accession>
<comment type="caution">
    <text evidence="1">The sequence shown here is derived from an EMBL/GenBank/DDBJ whole genome shotgun (WGS) entry which is preliminary data.</text>
</comment>
<keyword evidence="2" id="KW-1185">Reference proteome</keyword>
<name>A0A4U0WVG2_9PEZI</name>
<dbReference type="Proteomes" id="UP000308768">
    <property type="component" value="Unassembled WGS sequence"/>
</dbReference>
<protein>
    <submittedName>
        <fullName evidence="1">Uncharacterized protein</fullName>
    </submittedName>
</protein>
<sequence length="292" mass="31966">MEKVWFKLRQMDYPPPTEESMGTDKETSPICLGHFIPDLKRIDFVLNRHQIEEFPDNMPVYPTTAIKFKWENSKESETGGQIGGSVPIVAAAGITVGASLQLLFRSKITNYEEYDRLDKYIVQINKSYVSDCVATIPSLAEHTNRHDWTMFVITGLMVARGATKIAASESSGVEAGGGPQVEIPGVASVTATAKITRTQERKMRSSGASDFVFAVRLARVHKGILQADWSLDRLTKKATFTTKGENIDVPVVLSSEGLDGFSLVEDENLGYDFVIGSQDSPQKGGSTAPENA</sequence>
<dbReference type="AlphaFoldDB" id="A0A4U0WVG2"/>
<organism evidence="1 2">
    <name type="scientific">Cryomyces minteri</name>
    <dbReference type="NCBI Taxonomy" id="331657"/>
    <lineage>
        <taxon>Eukaryota</taxon>
        <taxon>Fungi</taxon>
        <taxon>Dikarya</taxon>
        <taxon>Ascomycota</taxon>
        <taxon>Pezizomycotina</taxon>
        <taxon>Dothideomycetes</taxon>
        <taxon>Dothideomycetes incertae sedis</taxon>
        <taxon>Cryomyces</taxon>
    </lineage>
</organism>
<reference evidence="1 2" key="1">
    <citation type="submission" date="2017-03" db="EMBL/GenBank/DDBJ databases">
        <title>Genomes of endolithic fungi from Antarctica.</title>
        <authorList>
            <person name="Coleine C."/>
            <person name="Masonjones S."/>
            <person name="Stajich J.E."/>
        </authorList>
    </citation>
    <scope>NUCLEOTIDE SEQUENCE [LARGE SCALE GENOMIC DNA]</scope>
    <source>
        <strain evidence="1 2">CCFEE 5187</strain>
    </source>
</reference>
<dbReference type="OrthoDB" id="4500473at2759"/>
<evidence type="ECO:0000313" key="1">
    <source>
        <dbReference type="EMBL" id="TKA67301.1"/>
    </source>
</evidence>
<proteinExistence type="predicted"/>
<evidence type="ECO:0000313" key="2">
    <source>
        <dbReference type="Proteomes" id="UP000308768"/>
    </source>
</evidence>
<gene>
    <name evidence="1" type="ORF">B0A49_07279</name>
</gene>
<dbReference type="EMBL" id="NAJN01000923">
    <property type="protein sequence ID" value="TKA67301.1"/>
    <property type="molecule type" value="Genomic_DNA"/>
</dbReference>